<dbReference type="Gene3D" id="3.40.50.970">
    <property type="match status" value="2"/>
</dbReference>
<protein>
    <recommendedName>
        <fullName evidence="4">Transketolase-like pyrimidine-binding domain-containing protein</fullName>
    </recommendedName>
</protein>
<dbReference type="Pfam" id="PF00676">
    <property type="entry name" value="E1_dh"/>
    <property type="match status" value="1"/>
</dbReference>
<dbReference type="PANTHER" id="PTHR43257:SF2">
    <property type="entry name" value="PYRUVATE DEHYDROGENASE E1 COMPONENT SUBUNIT BETA"/>
    <property type="match status" value="1"/>
</dbReference>
<dbReference type="PANTHER" id="PTHR43257">
    <property type="entry name" value="PYRUVATE DEHYDROGENASE E1 COMPONENT BETA SUBUNIT"/>
    <property type="match status" value="1"/>
</dbReference>
<dbReference type="AlphaFoldDB" id="A0A855XC42"/>
<dbReference type="Pfam" id="PF02780">
    <property type="entry name" value="Transketolase_C"/>
    <property type="match status" value="1"/>
</dbReference>
<comment type="caution">
    <text evidence="5">The sequence shown here is derived from an EMBL/GenBank/DDBJ whole genome shotgun (WGS) entry which is preliminary data.</text>
</comment>
<reference evidence="5 6" key="1">
    <citation type="journal article" date="2018" name="ISME J.">
        <title>A methanotrophic archaeon couples anaerobic oxidation of methane to Fe(III) reduction.</title>
        <authorList>
            <person name="Cai C."/>
            <person name="Leu A.O."/>
            <person name="Xie G.J."/>
            <person name="Guo J."/>
            <person name="Feng Y."/>
            <person name="Zhao J.X."/>
            <person name="Tyson G.W."/>
            <person name="Yuan Z."/>
            <person name="Hu S."/>
        </authorList>
    </citation>
    <scope>NUCLEOTIDE SEQUENCE [LARGE SCALE GENOMIC DNA]</scope>
    <source>
        <strain evidence="5">FeB_12</strain>
    </source>
</reference>
<evidence type="ECO:0000256" key="3">
    <source>
        <dbReference type="ARBA" id="ARBA00023052"/>
    </source>
</evidence>
<dbReference type="InterPro" id="IPR001017">
    <property type="entry name" value="DH_E1"/>
</dbReference>
<dbReference type="InterPro" id="IPR033248">
    <property type="entry name" value="Transketolase_C"/>
</dbReference>
<evidence type="ECO:0000313" key="5">
    <source>
        <dbReference type="EMBL" id="PWB75859.1"/>
    </source>
</evidence>
<dbReference type="Proteomes" id="UP000250918">
    <property type="component" value="Unassembled WGS sequence"/>
</dbReference>
<evidence type="ECO:0000256" key="2">
    <source>
        <dbReference type="ARBA" id="ARBA00023002"/>
    </source>
</evidence>
<accession>A0A855XC42</accession>
<dbReference type="SUPFAM" id="SSF52518">
    <property type="entry name" value="Thiamin diphosphate-binding fold (THDP-binding)"/>
    <property type="match status" value="2"/>
</dbReference>
<sequence length="764" mass="84697">MEVLTLINKVRGFEGKLPAKVKENQPLEQYSGKTPAELKRMLRTMLTARRVEREEKLLLRKGYNRFFIGCGGKELIDVAWADNLRKNDPFFGYYRNKAFDLHRGSTLWDKMLEAIGDARAHNKGMQIPAHPGYPDMAVLPQASPTGSHAIEASGTAEAVGYPIPVSMQSHIPGGAFPQDAITLCSLGEGSTSEAEFARAVFYSVFFKTKAIYAIYNCGWAISVSVEEQFPEGDPTTPYEGFQRFGLKIMQVDGTDVKDSLAKVAEAVEYARSGKGPVLLNIRTTREGSHSGSDDQSFYMDPVEQDWHTYNDCILKTCNTFIEDGIITPKEIGDIWDELDKEITALSAKAVASFQPKTTDLIKGLVYAYDFGKAKETWKKFRAASKVDRVAKYKEYHEKGYFTTPELPEHVGPMTMRFAINYTLFDLLGLTDDALMFGEDVADFSGHMIEDREKQAKLKGKGGVFLVSKNLQREFGNHRCFNTPLDEIGILGRAVGHCYQGRRPLPEIQFLDYMSPAYQILKDKIATTYQRSGGLFTMPMVIRTTYGGYKQGAGAFWHSEGNLGTWMNIPGLLIAVPSNAYDAAGLLKTAWASDDPVLFCESVALYNRRDWEGVPMETPIPDIDELIPFGVAKVYNEEHTDVGIITYGATLQMARKAGEILKEKGIHARIVDLRTVKPMDEEAIIRTAKECGKVLVVTEDRFPGGAAATIASIITGGEALFHLEAPVKLLTAIDARVAYGMDGDAACLPTTDKIVAAVEELHDKY</sequence>
<dbReference type="GO" id="GO:0016624">
    <property type="term" value="F:oxidoreductase activity, acting on the aldehyde or oxo group of donors, disulfide as acceptor"/>
    <property type="evidence" value="ECO:0007669"/>
    <property type="project" value="InterPro"/>
</dbReference>
<dbReference type="InterPro" id="IPR005475">
    <property type="entry name" value="Transketolase-like_Pyr-bd"/>
</dbReference>
<comment type="cofactor">
    <cofactor evidence="1">
        <name>thiamine diphosphate</name>
        <dbReference type="ChEBI" id="CHEBI:58937"/>
    </cofactor>
</comment>
<dbReference type="Pfam" id="PF02779">
    <property type="entry name" value="Transket_pyr"/>
    <property type="match status" value="1"/>
</dbReference>
<dbReference type="InterPro" id="IPR009014">
    <property type="entry name" value="Transketo_C/PFOR_II"/>
</dbReference>
<dbReference type="Gene3D" id="3.40.50.920">
    <property type="match status" value="1"/>
</dbReference>
<dbReference type="EMBL" id="PQAP01000007">
    <property type="protein sequence ID" value="PWB75859.1"/>
    <property type="molecule type" value="Genomic_DNA"/>
</dbReference>
<dbReference type="SMART" id="SM00861">
    <property type="entry name" value="Transket_pyr"/>
    <property type="match status" value="1"/>
</dbReference>
<gene>
    <name evidence="5" type="ORF">C3F09_01740</name>
</gene>
<evidence type="ECO:0000256" key="1">
    <source>
        <dbReference type="ARBA" id="ARBA00001964"/>
    </source>
</evidence>
<proteinExistence type="predicted"/>
<keyword evidence="2" id="KW-0560">Oxidoreductase</keyword>
<evidence type="ECO:0000313" key="6">
    <source>
        <dbReference type="Proteomes" id="UP000250918"/>
    </source>
</evidence>
<dbReference type="InterPro" id="IPR029061">
    <property type="entry name" value="THDP-binding"/>
</dbReference>
<name>A0A855XC42_9BACT</name>
<dbReference type="SUPFAM" id="SSF52922">
    <property type="entry name" value="TK C-terminal domain-like"/>
    <property type="match status" value="1"/>
</dbReference>
<organism evidence="5 6">
    <name type="scientific">candidate division GN15 bacterium</name>
    <dbReference type="NCBI Taxonomy" id="2072418"/>
    <lineage>
        <taxon>Bacteria</taxon>
        <taxon>candidate division GN15</taxon>
    </lineage>
</organism>
<feature type="domain" description="Transketolase-like pyrimidine-binding" evidence="4">
    <location>
        <begin position="413"/>
        <end position="607"/>
    </location>
</feature>
<evidence type="ECO:0000259" key="4">
    <source>
        <dbReference type="SMART" id="SM00861"/>
    </source>
</evidence>
<keyword evidence="3" id="KW-0786">Thiamine pyrophosphate</keyword>